<dbReference type="Pfam" id="PF01782">
    <property type="entry name" value="RimM"/>
    <property type="match status" value="1"/>
</dbReference>
<dbReference type="HAMAP" id="MF_00014">
    <property type="entry name" value="Ribosome_mat_RimM"/>
    <property type="match status" value="1"/>
</dbReference>
<evidence type="ECO:0000256" key="1">
    <source>
        <dbReference type="ARBA" id="ARBA00022490"/>
    </source>
</evidence>
<feature type="domain" description="Ribosome maturation factor RimM PRC barrel" evidence="7">
    <location>
        <begin position="97"/>
        <end position="159"/>
    </location>
</feature>
<comment type="caution">
    <text evidence="8">The sequence shown here is derived from an EMBL/GenBank/DDBJ whole genome shotgun (WGS) entry which is preliminary data.</text>
</comment>
<dbReference type="eggNOG" id="COG0806">
    <property type="taxonomic scope" value="Bacteria"/>
</dbReference>
<dbReference type="SUPFAM" id="SSF50447">
    <property type="entry name" value="Translation proteins"/>
    <property type="match status" value="1"/>
</dbReference>
<comment type="subcellular location">
    <subcellularLocation>
        <location evidence="5">Cytoplasm</location>
    </subcellularLocation>
</comment>
<dbReference type="InterPro" id="IPR011033">
    <property type="entry name" value="PRC_barrel-like_sf"/>
</dbReference>
<evidence type="ECO:0000256" key="4">
    <source>
        <dbReference type="ARBA" id="ARBA00023186"/>
    </source>
</evidence>
<dbReference type="PANTHER" id="PTHR33692:SF1">
    <property type="entry name" value="RIBOSOME MATURATION FACTOR RIMM"/>
    <property type="match status" value="1"/>
</dbReference>
<feature type="domain" description="RimM N-terminal" evidence="6">
    <location>
        <begin position="5"/>
        <end position="84"/>
    </location>
</feature>
<keyword evidence="3 5" id="KW-0698">rRNA processing</keyword>
<dbReference type="GO" id="GO:0006364">
    <property type="term" value="P:rRNA processing"/>
    <property type="evidence" value="ECO:0007669"/>
    <property type="project" value="UniProtKB-UniRule"/>
</dbReference>
<dbReference type="GO" id="GO:0042274">
    <property type="term" value="P:ribosomal small subunit biogenesis"/>
    <property type="evidence" value="ECO:0007669"/>
    <property type="project" value="UniProtKB-UniRule"/>
</dbReference>
<comment type="domain">
    <text evidence="5">The PRC barrel domain binds ribosomal protein uS19.</text>
</comment>
<dbReference type="Gene3D" id="2.40.30.60">
    <property type="entry name" value="RimM"/>
    <property type="match status" value="1"/>
</dbReference>
<dbReference type="InterPro" id="IPR056792">
    <property type="entry name" value="PRC_RimM"/>
</dbReference>
<name>D2MLY7_9FIRM</name>
<dbReference type="InterPro" id="IPR002676">
    <property type="entry name" value="RimM_N"/>
</dbReference>
<dbReference type="GO" id="GO:0005737">
    <property type="term" value="C:cytoplasm"/>
    <property type="evidence" value="ECO:0007669"/>
    <property type="project" value="UniProtKB-SubCell"/>
</dbReference>
<reference evidence="9" key="1">
    <citation type="submission" date="2009-12" db="EMBL/GenBank/DDBJ databases">
        <title>Sequence of Clostridiales genomosp. BVAB3 str. UPII9-5.</title>
        <authorList>
            <person name="Madupu R."/>
            <person name="Durkin A.S."/>
            <person name="Torralba M."/>
            <person name="Methe B."/>
            <person name="Sutton G.G."/>
            <person name="Strausberg R.L."/>
            <person name="Nelson K.E."/>
        </authorList>
    </citation>
    <scope>NUCLEOTIDE SEQUENCE [LARGE SCALE GENOMIC DNA]</scope>
    <source>
        <strain evidence="9">W1219</strain>
    </source>
</reference>
<dbReference type="GO" id="GO:0005840">
    <property type="term" value="C:ribosome"/>
    <property type="evidence" value="ECO:0007669"/>
    <property type="project" value="InterPro"/>
</dbReference>
<dbReference type="AlphaFoldDB" id="D2MLY7"/>
<dbReference type="Proteomes" id="UP000005017">
    <property type="component" value="Unassembled WGS sequence"/>
</dbReference>
<evidence type="ECO:0000256" key="5">
    <source>
        <dbReference type="HAMAP-Rule" id="MF_00014"/>
    </source>
</evidence>
<evidence type="ECO:0000256" key="3">
    <source>
        <dbReference type="ARBA" id="ARBA00022552"/>
    </source>
</evidence>
<dbReference type="InterPro" id="IPR009000">
    <property type="entry name" value="Transl_B-barrel_sf"/>
</dbReference>
<dbReference type="PANTHER" id="PTHR33692">
    <property type="entry name" value="RIBOSOME MATURATION FACTOR RIMM"/>
    <property type="match status" value="1"/>
</dbReference>
<protein>
    <recommendedName>
        <fullName evidence="5">Ribosome maturation factor RimM</fullName>
    </recommendedName>
</protein>
<gene>
    <name evidence="5 8" type="primary">rimM</name>
    <name evidence="8" type="ORF">HMPREF9013_0755</name>
</gene>
<keyword evidence="4 5" id="KW-0143">Chaperone</keyword>
<comment type="similarity">
    <text evidence="5">Belongs to the RimM family.</text>
</comment>
<dbReference type="SUPFAM" id="SSF50346">
    <property type="entry name" value="PRC-barrel domain"/>
    <property type="match status" value="1"/>
</dbReference>
<dbReference type="Gene3D" id="2.30.30.240">
    <property type="entry name" value="PRC-barrel domain"/>
    <property type="match status" value="1"/>
</dbReference>
<dbReference type="GO" id="GO:0043022">
    <property type="term" value="F:ribosome binding"/>
    <property type="evidence" value="ECO:0007669"/>
    <property type="project" value="InterPro"/>
</dbReference>
<dbReference type="NCBIfam" id="TIGR02273">
    <property type="entry name" value="16S_RimM"/>
    <property type="match status" value="1"/>
</dbReference>
<sequence>MKKIQVGWIQNTHGIKGELKVRSETDFPNIHFKKGKKLYLDDQKELLISSSRLQKEMYLLQFVGYQDINLVQDWKGKGLYIDQNDQVHLKKGEYYRHQLIGLSVISEKGSLVGTILAVEETLGAQNNLRVETEKKEVLYPFIPSFIDRVDQEERKVYVNRWEEFQ</sequence>
<keyword evidence="1 5" id="KW-0963">Cytoplasm</keyword>
<dbReference type="EMBL" id="ADFR01000002">
    <property type="protein sequence ID" value="EFC06063.1"/>
    <property type="molecule type" value="Genomic_DNA"/>
</dbReference>
<dbReference type="Pfam" id="PF24986">
    <property type="entry name" value="PRC_RimM"/>
    <property type="match status" value="1"/>
</dbReference>
<comment type="subunit">
    <text evidence="5">Binds ribosomal protein uS19.</text>
</comment>
<evidence type="ECO:0000256" key="2">
    <source>
        <dbReference type="ARBA" id="ARBA00022517"/>
    </source>
</evidence>
<accession>D2MLY7</accession>
<dbReference type="InterPro" id="IPR036976">
    <property type="entry name" value="RimM_N_sf"/>
</dbReference>
<proteinExistence type="inferred from homology"/>
<organism evidence="8 9">
    <name type="scientific">Bulleidia extructa W1219</name>
    <dbReference type="NCBI Taxonomy" id="679192"/>
    <lineage>
        <taxon>Bacteria</taxon>
        <taxon>Bacillati</taxon>
        <taxon>Bacillota</taxon>
        <taxon>Erysipelotrichia</taxon>
        <taxon>Erysipelotrichales</taxon>
        <taxon>Erysipelotrichaceae</taxon>
        <taxon>Bulleidia</taxon>
    </lineage>
</organism>
<evidence type="ECO:0000313" key="8">
    <source>
        <dbReference type="EMBL" id="EFC06063.1"/>
    </source>
</evidence>
<dbReference type="InterPro" id="IPR011961">
    <property type="entry name" value="RimM"/>
</dbReference>
<keyword evidence="2 5" id="KW-0690">Ribosome biogenesis</keyword>
<comment type="function">
    <text evidence="5">An accessory protein needed during the final step in the assembly of 30S ribosomal subunit, possibly for assembly of the head region. Essential for efficient processing of 16S rRNA. May be needed both before and after RbfA during the maturation of 16S rRNA. It has affinity for free ribosomal 30S subunits but not for 70S ribosomes.</text>
</comment>
<keyword evidence="9" id="KW-1185">Reference proteome</keyword>
<evidence type="ECO:0000313" key="9">
    <source>
        <dbReference type="Proteomes" id="UP000005017"/>
    </source>
</evidence>
<evidence type="ECO:0000259" key="6">
    <source>
        <dbReference type="Pfam" id="PF01782"/>
    </source>
</evidence>
<dbReference type="STRING" id="679192.HMPREF9013_0755"/>
<evidence type="ECO:0000259" key="7">
    <source>
        <dbReference type="Pfam" id="PF24986"/>
    </source>
</evidence>
<dbReference type="RefSeq" id="WP_006626408.1">
    <property type="nucleotide sequence ID" value="NZ_ADFR01000002.1"/>
</dbReference>